<dbReference type="InterPro" id="IPR025896">
    <property type="entry name" value="Spi_Prtas-inh"/>
</dbReference>
<evidence type="ECO:0000256" key="3">
    <source>
        <dbReference type="ARBA" id="ARBA00022729"/>
    </source>
</evidence>
<dbReference type="InterPro" id="IPR000200">
    <property type="entry name" value="Peptidase_C10"/>
</dbReference>
<dbReference type="GO" id="GO:0008234">
    <property type="term" value="F:cysteine-type peptidase activity"/>
    <property type="evidence" value="ECO:0007669"/>
    <property type="project" value="UniProtKB-KW"/>
</dbReference>
<comment type="caution">
    <text evidence="7">The sequence shown here is derived from an EMBL/GenBank/DDBJ whole genome shotgun (WGS) entry which is preliminary data.</text>
</comment>
<keyword evidence="3" id="KW-0732">Signal</keyword>
<accession>A0A928UUT5</accession>
<keyword evidence="2" id="KW-0645">Protease</keyword>
<proteinExistence type="inferred from homology"/>
<dbReference type="PROSITE" id="PS51257">
    <property type="entry name" value="PROKAR_LIPOPROTEIN"/>
    <property type="match status" value="1"/>
</dbReference>
<evidence type="ECO:0000256" key="2">
    <source>
        <dbReference type="ARBA" id="ARBA00022670"/>
    </source>
</evidence>
<dbReference type="AlphaFoldDB" id="A0A928UUT5"/>
<evidence type="ECO:0000256" key="5">
    <source>
        <dbReference type="ARBA" id="ARBA00022807"/>
    </source>
</evidence>
<dbReference type="Pfam" id="PF01640">
    <property type="entry name" value="Peptidase_C10"/>
    <property type="match status" value="2"/>
</dbReference>
<reference evidence="7" key="1">
    <citation type="submission" date="2018-02" db="EMBL/GenBank/DDBJ databases">
        <authorList>
            <person name="Vasarhelyi B.M."/>
            <person name="Deshmukh S."/>
            <person name="Balint B."/>
            <person name="Kukolya J."/>
        </authorList>
    </citation>
    <scope>NUCLEOTIDE SEQUENCE</scope>
    <source>
        <strain evidence="7">KB22</strain>
    </source>
</reference>
<dbReference type="Gene3D" id="3.90.70.50">
    <property type="entry name" value="Peptidase C10, streptopain"/>
    <property type="match status" value="2"/>
</dbReference>
<dbReference type="RefSeq" id="WP_196935621.1">
    <property type="nucleotide sequence ID" value="NZ_MU158698.1"/>
</dbReference>
<protein>
    <recommendedName>
        <fullName evidence="6">Spi protease inhibitor domain-containing protein</fullName>
    </recommendedName>
</protein>
<keyword evidence="5" id="KW-0788">Thiol protease</keyword>
<gene>
    <name evidence="7" type="ORF">C4F49_05480</name>
</gene>
<dbReference type="EMBL" id="PRDK01000003">
    <property type="protein sequence ID" value="MBE8713122.1"/>
    <property type="molecule type" value="Genomic_DNA"/>
</dbReference>
<evidence type="ECO:0000256" key="1">
    <source>
        <dbReference type="ARBA" id="ARBA00009693"/>
    </source>
</evidence>
<keyword evidence="4" id="KW-0378">Hydrolase</keyword>
<dbReference type="Proteomes" id="UP000616201">
    <property type="component" value="Unassembled WGS sequence"/>
</dbReference>
<dbReference type="GO" id="GO:0006508">
    <property type="term" value="P:proteolysis"/>
    <property type="evidence" value="ECO:0007669"/>
    <property type="project" value="UniProtKB-KW"/>
</dbReference>
<evidence type="ECO:0000256" key="4">
    <source>
        <dbReference type="ARBA" id="ARBA00022801"/>
    </source>
</evidence>
<dbReference type="InterPro" id="IPR038765">
    <property type="entry name" value="Papain-like_cys_pep_sf"/>
</dbReference>
<evidence type="ECO:0000259" key="6">
    <source>
        <dbReference type="Pfam" id="PF13734"/>
    </source>
</evidence>
<sequence length="402" mass="45051">MKSNHSKNKILLSILILAILFSCKKKSEFLQEETKVVDQEESISLETAKELAISYSDRVFENVLNKEASAVISTNENIKNTEIANNVTSNRNLFYVINLNPSGFVIVSATNKIEPILAYSETGYFDLKNAMYGVKDWIDGISDKINYYIEMDVEPDSTTIKEWDNITTFSAPPNDEEIIVVGPTIHELQGPYLTTSWGQGVGYNDAIPGNYGCVLYSNGKPPIGCVATAIGQIINYWRYPSTFDWNNMPSTGGGGAIPNLLYTIAEMVDMSYSCSGSGATSSSARNAFVTLGYTSSSLSTYNENTVAQQLNNKKPVMLFGTDSSIGAGHAWVCDGYKRDVYTLIHNPNTIYEYETYTYGYYYFYMNWGWGSELYNGYYRSYQFNTSNGKFNDNVYMISNIYH</sequence>
<dbReference type="Pfam" id="PF13734">
    <property type="entry name" value="Inhibitor_I69"/>
    <property type="match status" value="1"/>
</dbReference>
<keyword evidence="8" id="KW-1185">Reference proteome</keyword>
<feature type="domain" description="Spi protease inhibitor" evidence="6">
    <location>
        <begin position="42"/>
        <end position="142"/>
    </location>
</feature>
<dbReference type="SUPFAM" id="SSF54001">
    <property type="entry name" value="Cysteine proteinases"/>
    <property type="match status" value="1"/>
</dbReference>
<name>A0A928UUT5_9SPHI</name>
<comment type="similarity">
    <text evidence="1">Belongs to the peptidase C10 family.</text>
</comment>
<dbReference type="InterPro" id="IPR044934">
    <property type="entry name" value="Streptopain_sf"/>
</dbReference>
<evidence type="ECO:0000313" key="7">
    <source>
        <dbReference type="EMBL" id="MBE8713122.1"/>
    </source>
</evidence>
<evidence type="ECO:0000313" key="8">
    <source>
        <dbReference type="Proteomes" id="UP000616201"/>
    </source>
</evidence>
<organism evidence="7 8">
    <name type="scientific">Sphingobacterium hungaricum</name>
    <dbReference type="NCBI Taxonomy" id="2082723"/>
    <lineage>
        <taxon>Bacteria</taxon>
        <taxon>Pseudomonadati</taxon>
        <taxon>Bacteroidota</taxon>
        <taxon>Sphingobacteriia</taxon>
        <taxon>Sphingobacteriales</taxon>
        <taxon>Sphingobacteriaceae</taxon>
        <taxon>Sphingobacterium</taxon>
    </lineage>
</organism>